<gene>
    <name evidence="2" type="ORF">BN1047_03821</name>
</gene>
<accession>A0AAV2WNQ8</accession>
<dbReference type="EMBL" id="LK021339">
    <property type="protein sequence ID" value="CDQ45921.1"/>
    <property type="molecule type" value="Genomic_DNA"/>
</dbReference>
<dbReference type="GO" id="GO:0016603">
    <property type="term" value="F:glutaminyl-peptide cyclotransferase activity"/>
    <property type="evidence" value="ECO:0007669"/>
    <property type="project" value="InterPro"/>
</dbReference>
<dbReference type="AlphaFoldDB" id="A0AAV2WNQ8"/>
<dbReference type="PANTHER" id="PTHR31270">
    <property type="entry name" value="GLUTAMINYL-PEPTIDE CYCLOTRANSFERASE"/>
    <property type="match status" value="1"/>
</dbReference>
<evidence type="ECO:0000256" key="1">
    <source>
        <dbReference type="SAM" id="SignalP"/>
    </source>
</evidence>
<feature type="chain" id="PRO_5043842174" evidence="1">
    <location>
        <begin position="25"/>
        <end position="253"/>
    </location>
</feature>
<keyword evidence="1" id="KW-0732">Signal</keyword>
<feature type="signal peptide" evidence="1">
    <location>
        <begin position="1"/>
        <end position="24"/>
    </location>
</feature>
<dbReference type="SUPFAM" id="SSF63829">
    <property type="entry name" value="Calcium-dependent phosphotriesterase"/>
    <property type="match status" value="1"/>
</dbReference>
<reference evidence="2" key="1">
    <citation type="submission" date="2014-05" db="EMBL/GenBank/DDBJ databases">
        <authorList>
            <person name="Urmite Genomes"/>
        </authorList>
    </citation>
    <scope>NUCLEOTIDE SEQUENCE</scope>
    <source>
        <strain evidence="2">DSM 44074</strain>
    </source>
</reference>
<dbReference type="InterPro" id="IPR015943">
    <property type="entry name" value="WD40/YVTN_repeat-like_dom_sf"/>
</dbReference>
<sequence length="253" mass="27508">MMRALVLAMVMVGGGVLASPQAQAEAVPVIVPTIVSTMPHDPGAYSEGLEFDGPALYEATGEVGKSQLRQIDPGTGAVLRSTALPDDYWSEGIAIVGDTIWQLTYRDGVILEWDKATLTVRREIPLAGEAWGLCHDGNRFVVSDGSDRLRFFDPSFTEIGNVRVTRDGLPVRGLNELECVDGQVWAAGWPQDTFLRIDPSSGAVNLVADVSNLWNSDQRDRNRQVVSGIAHIAGNEYLISGKDWPQSYRVLLG</sequence>
<dbReference type="InterPro" id="IPR007788">
    <property type="entry name" value="QCT"/>
</dbReference>
<dbReference type="Gene3D" id="2.130.10.10">
    <property type="entry name" value="YVTN repeat-like/Quinoprotein amine dehydrogenase"/>
    <property type="match status" value="1"/>
</dbReference>
<dbReference type="Pfam" id="PF05096">
    <property type="entry name" value="Glu_cyclase_2"/>
    <property type="match status" value="1"/>
</dbReference>
<evidence type="ECO:0000313" key="3">
    <source>
        <dbReference type="Proteomes" id="UP000028864"/>
    </source>
</evidence>
<name>A0AAV2WNQ8_MYCNE</name>
<evidence type="ECO:0000313" key="2">
    <source>
        <dbReference type="EMBL" id="CDQ45921.1"/>
    </source>
</evidence>
<protein>
    <submittedName>
        <fullName evidence="2">Glutamine cyclotransferase</fullName>
    </submittedName>
</protein>
<dbReference type="PANTHER" id="PTHR31270:SF1">
    <property type="entry name" value="GLUTAMINYL-PEPTIDE CYCLOTRANSFERASE"/>
    <property type="match status" value="1"/>
</dbReference>
<reference evidence="2" key="2">
    <citation type="submission" date="2015-09" db="EMBL/GenBank/DDBJ databases">
        <title>Draft genome sequence of Mycobacterium neoaurum DSM 44074.</title>
        <authorList>
            <person name="Croce O."/>
            <person name="Robert C."/>
            <person name="Raoult D."/>
            <person name="Drancourt M."/>
        </authorList>
    </citation>
    <scope>NUCLEOTIDE SEQUENCE</scope>
    <source>
        <strain evidence="2">DSM 44074</strain>
    </source>
</reference>
<organism evidence="2 3">
    <name type="scientific">Mycolicibacterium neoaurum</name>
    <name type="common">Mycobacterium neoaurum</name>
    <dbReference type="NCBI Taxonomy" id="1795"/>
    <lineage>
        <taxon>Bacteria</taxon>
        <taxon>Bacillati</taxon>
        <taxon>Actinomycetota</taxon>
        <taxon>Actinomycetes</taxon>
        <taxon>Mycobacteriales</taxon>
        <taxon>Mycobacteriaceae</taxon>
        <taxon>Mycolicibacterium</taxon>
    </lineage>
</organism>
<dbReference type="RefSeq" id="WP_030136048.1">
    <property type="nucleotide sequence ID" value="NZ_LK021339.1"/>
</dbReference>
<proteinExistence type="predicted"/>
<dbReference type="Proteomes" id="UP000028864">
    <property type="component" value="Unassembled WGS sequence"/>
</dbReference>